<dbReference type="Gene3D" id="3.90.70.80">
    <property type="match status" value="1"/>
</dbReference>
<evidence type="ECO:0000313" key="4">
    <source>
        <dbReference type="WBParaSite" id="jg10404"/>
    </source>
</evidence>
<dbReference type="WBParaSite" id="jg10404">
    <property type="protein sequence ID" value="jg10404"/>
    <property type="gene ID" value="jg10404"/>
</dbReference>
<dbReference type="GO" id="GO:0004843">
    <property type="term" value="F:cysteine-type deubiquitinase activity"/>
    <property type="evidence" value="ECO:0007669"/>
    <property type="project" value="TreeGrafter"/>
</dbReference>
<evidence type="ECO:0000256" key="1">
    <source>
        <dbReference type="SAM" id="MobiDB-lite"/>
    </source>
</evidence>
<dbReference type="GO" id="GO:0016579">
    <property type="term" value="P:protein deubiquitination"/>
    <property type="evidence" value="ECO:0007669"/>
    <property type="project" value="TreeGrafter"/>
</dbReference>
<feature type="compositionally biased region" description="Basic and acidic residues" evidence="1">
    <location>
        <begin position="243"/>
        <end position="254"/>
    </location>
</feature>
<dbReference type="InterPro" id="IPR050704">
    <property type="entry name" value="Peptidase_C85-like"/>
</dbReference>
<proteinExistence type="predicted"/>
<evidence type="ECO:0000313" key="3">
    <source>
        <dbReference type="Proteomes" id="UP000887574"/>
    </source>
</evidence>
<dbReference type="InterPro" id="IPR003323">
    <property type="entry name" value="OTU_dom"/>
</dbReference>
<protein>
    <submittedName>
        <fullName evidence="4">OTU domain-containing protein</fullName>
    </submittedName>
</protein>
<dbReference type="PROSITE" id="PS50802">
    <property type="entry name" value="OTU"/>
    <property type="match status" value="1"/>
</dbReference>
<sequence length="277" mass="31950">MRLWTFTRKHGQSQTFKFNPVDLNWRKDCCTKLGLELVSDLDENPYEIFDEHAAQTEQMCGMEEAPEVVGDVIGDGNCLFRALSHIFTAGCQDQHHKLRKKICSFMQLHQKTFARIRGESITSFIQYIHTMQQTFEWGTDVELLACATMLQTPIATFLDGKWVPFLFPCFRLDEQCTRLVATKKTPKHYRKIPEALSPFNQSTSKPYLDDSDEHSDDMEVDENETIVNDSWIATKCQRSNSLQRDHHTKERPKTLGEILDSVQRKAEKIKEKAEAGG</sequence>
<feature type="region of interest" description="Disordered" evidence="1">
    <location>
        <begin position="195"/>
        <end position="218"/>
    </location>
</feature>
<dbReference type="Pfam" id="PF02338">
    <property type="entry name" value="OTU"/>
    <property type="match status" value="1"/>
</dbReference>
<dbReference type="PANTHER" id="PTHR12419">
    <property type="entry name" value="OTU DOMAIN CONTAINING PROTEIN"/>
    <property type="match status" value="1"/>
</dbReference>
<dbReference type="InterPro" id="IPR038765">
    <property type="entry name" value="Papain-like_cys_pep_sf"/>
</dbReference>
<evidence type="ECO:0000259" key="2">
    <source>
        <dbReference type="PROSITE" id="PS50802"/>
    </source>
</evidence>
<feature type="region of interest" description="Disordered" evidence="1">
    <location>
        <begin position="238"/>
        <end position="260"/>
    </location>
</feature>
<feature type="domain" description="OTU" evidence="2">
    <location>
        <begin position="67"/>
        <end position="195"/>
    </location>
</feature>
<dbReference type="AlphaFoldDB" id="A0A915CM11"/>
<dbReference type="PANTHER" id="PTHR12419:SF7">
    <property type="entry name" value="OTU DOMAIN-CONTAINING PROTEIN 3"/>
    <property type="match status" value="1"/>
</dbReference>
<name>A0A915CM11_9BILA</name>
<reference evidence="4" key="1">
    <citation type="submission" date="2022-11" db="UniProtKB">
        <authorList>
            <consortium name="WormBaseParasite"/>
        </authorList>
    </citation>
    <scope>IDENTIFICATION</scope>
</reference>
<keyword evidence="3" id="KW-1185">Reference proteome</keyword>
<organism evidence="3 4">
    <name type="scientific">Ditylenchus dipsaci</name>
    <dbReference type="NCBI Taxonomy" id="166011"/>
    <lineage>
        <taxon>Eukaryota</taxon>
        <taxon>Metazoa</taxon>
        <taxon>Ecdysozoa</taxon>
        <taxon>Nematoda</taxon>
        <taxon>Chromadorea</taxon>
        <taxon>Rhabditida</taxon>
        <taxon>Tylenchina</taxon>
        <taxon>Tylenchomorpha</taxon>
        <taxon>Sphaerularioidea</taxon>
        <taxon>Anguinidae</taxon>
        <taxon>Anguininae</taxon>
        <taxon>Ditylenchus</taxon>
    </lineage>
</organism>
<feature type="compositionally biased region" description="Acidic residues" evidence="1">
    <location>
        <begin position="209"/>
        <end position="218"/>
    </location>
</feature>
<dbReference type="CDD" id="cd22755">
    <property type="entry name" value="OTU_CeDUB-like"/>
    <property type="match status" value="1"/>
</dbReference>
<dbReference type="SUPFAM" id="SSF54001">
    <property type="entry name" value="Cysteine proteinases"/>
    <property type="match status" value="1"/>
</dbReference>
<dbReference type="Proteomes" id="UP000887574">
    <property type="component" value="Unplaced"/>
</dbReference>
<accession>A0A915CM11</accession>